<organism evidence="8 9">
    <name type="scientific">Sporothrix eucalyptigena</name>
    <dbReference type="NCBI Taxonomy" id="1812306"/>
    <lineage>
        <taxon>Eukaryota</taxon>
        <taxon>Fungi</taxon>
        <taxon>Dikarya</taxon>
        <taxon>Ascomycota</taxon>
        <taxon>Pezizomycotina</taxon>
        <taxon>Sordariomycetes</taxon>
        <taxon>Sordariomycetidae</taxon>
        <taxon>Ophiostomatales</taxon>
        <taxon>Ophiostomataceae</taxon>
        <taxon>Sporothrix</taxon>
    </lineage>
</organism>
<comment type="caution">
    <text evidence="8">The sequence shown here is derived from an EMBL/GenBank/DDBJ whole genome shotgun (WGS) entry which is preliminary data.</text>
</comment>
<dbReference type="EMBL" id="CAWUHD010000014">
    <property type="protein sequence ID" value="CAK7214528.1"/>
    <property type="molecule type" value="Genomic_DNA"/>
</dbReference>
<feature type="transmembrane region" description="Helical" evidence="6">
    <location>
        <begin position="39"/>
        <end position="65"/>
    </location>
</feature>
<protein>
    <recommendedName>
        <fullName evidence="7">Major facilitator superfamily (MFS) profile domain-containing protein</fullName>
    </recommendedName>
</protein>
<dbReference type="CDD" id="cd06179">
    <property type="entry name" value="MFS_TRI12_like"/>
    <property type="match status" value="1"/>
</dbReference>
<dbReference type="InterPro" id="IPR020846">
    <property type="entry name" value="MFS_dom"/>
</dbReference>
<keyword evidence="5 6" id="KW-0472">Membrane</keyword>
<accession>A0ABP0B4M7</accession>
<dbReference type="Gene3D" id="1.20.1250.20">
    <property type="entry name" value="MFS general substrate transporter like domains"/>
    <property type="match status" value="2"/>
</dbReference>
<evidence type="ECO:0000256" key="4">
    <source>
        <dbReference type="ARBA" id="ARBA00022989"/>
    </source>
</evidence>
<keyword evidence="4 6" id="KW-1133">Transmembrane helix</keyword>
<evidence type="ECO:0000256" key="3">
    <source>
        <dbReference type="ARBA" id="ARBA00022692"/>
    </source>
</evidence>
<name>A0ABP0B4M7_9PEZI</name>
<evidence type="ECO:0000256" key="1">
    <source>
        <dbReference type="ARBA" id="ARBA00004141"/>
    </source>
</evidence>
<dbReference type="InterPro" id="IPR036259">
    <property type="entry name" value="MFS_trans_sf"/>
</dbReference>
<proteinExistence type="predicted"/>
<feature type="transmembrane region" description="Helical" evidence="6">
    <location>
        <begin position="346"/>
        <end position="365"/>
    </location>
</feature>
<evidence type="ECO:0000256" key="6">
    <source>
        <dbReference type="SAM" id="Phobius"/>
    </source>
</evidence>
<feature type="transmembrane region" description="Helical" evidence="6">
    <location>
        <begin position="164"/>
        <end position="187"/>
    </location>
</feature>
<sequence length="583" mass="62293">MEKSDGDHDHAHVSHDELVVEGFETDTHHLKPGYFRSSFFVGSMAAMALGLWAGVAGFGYAAPILTEINNDLGPNANITWVSLSYTLTSAVFLTIIGRVSDIFGRRWVFITGAACGLVGSIIAATAQNVGALIAGSTIIGVGASFQLSYYYVMGEIVPMKYRFAGNGFLYIFCIPGSGVAPVIAQTFLNKYPSVSWRGVYYLLIGVNGLGLLCWFLFYHPPTFQMKHRNASKMEFVKNFDYIGTVLYLGGLLIFVLGLSWGGSVYPWKSGYVIGTLVAGAVGLILLGFWESFAKLKEPLIPTKYFRNKRWSAAVVVSGLGASMYYALAIVWPSMVGVLYADGNSTVNGWLSSLVGLGIIAGQVFGGMAAKYIQHYKWQCTTTLILSGIFFGTMATSTIDSKARSSAIMTLGVFFVGWAESLAITMITLSIENQQELGSAGGLAGSVRFLIVSIASTIYTVVLNNRLAITVAAEVPKAVEAAGLPASSVAAYIAALSSGDYSGIPGLTDNIEAVGAIAYKQANVDAYRTVFLTTIAFTGIAIIVSFFLPRVESVMTSQVAATLHNNSQKAELEEGKVVEESTVA</sequence>
<feature type="transmembrane region" description="Helical" evidence="6">
    <location>
        <begin position="310"/>
        <end position="334"/>
    </location>
</feature>
<dbReference type="PROSITE" id="PS50850">
    <property type="entry name" value="MFS"/>
    <property type="match status" value="1"/>
</dbReference>
<feature type="transmembrane region" description="Helical" evidence="6">
    <location>
        <begin position="406"/>
        <end position="430"/>
    </location>
</feature>
<evidence type="ECO:0000313" key="9">
    <source>
        <dbReference type="Proteomes" id="UP001642482"/>
    </source>
</evidence>
<reference evidence="8 9" key="1">
    <citation type="submission" date="2024-01" db="EMBL/GenBank/DDBJ databases">
        <authorList>
            <person name="Allen C."/>
            <person name="Tagirdzhanova G."/>
        </authorList>
    </citation>
    <scope>NUCLEOTIDE SEQUENCE [LARGE SCALE GENOMIC DNA]</scope>
</reference>
<feature type="transmembrane region" description="Helical" evidence="6">
    <location>
        <begin position="239"/>
        <end position="258"/>
    </location>
</feature>
<feature type="domain" description="Major facilitator superfamily (MFS) profile" evidence="7">
    <location>
        <begin position="38"/>
        <end position="552"/>
    </location>
</feature>
<dbReference type="InterPro" id="IPR005829">
    <property type="entry name" value="Sugar_transporter_CS"/>
</dbReference>
<feature type="transmembrane region" description="Helical" evidence="6">
    <location>
        <begin position="528"/>
        <end position="547"/>
    </location>
</feature>
<feature type="transmembrane region" description="Helical" evidence="6">
    <location>
        <begin position="132"/>
        <end position="152"/>
    </location>
</feature>
<comment type="subcellular location">
    <subcellularLocation>
        <location evidence="1">Membrane</location>
        <topology evidence="1">Multi-pass membrane protein</topology>
    </subcellularLocation>
</comment>
<keyword evidence="2" id="KW-0813">Transport</keyword>
<gene>
    <name evidence="8" type="ORF">SEUCBS140593_002212</name>
</gene>
<evidence type="ECO:0000313" key="8">
    <source>
        <dbReference type="EMBL" id="CAK7214528.1"/>
    </source>
</evidence>
<dbReference type="Proteomes" id="UP001642482">
    <property type="component" value="Unassembled WGS sequence"/>
</dbReference>
<dbReference type="PROSITE" id="PS00216">
    <property type="entry name" value="SUGAR_TRANSPORT_1"/>
    <property type="match status" value="1"/>
</dbReference>
<dbReference type="PANTHER" id="PTHR23501">
    <property type="entry name" value="MAJOR FACILITATOR SUPERFAMILY"/>
    <property type="match status" value="1"/>
</dbReference>
<feature type="transmembrane region" description="Helical" evidence="6">
    <location>
        <begin position="442"/>
        <end position="461"/>
    </location>
</feature>
<evidence type="ECO:0000256" key="2">
    <source>
        <dbReference type="ARBA" id="ARBA00022448"/>
    </source>
</evidence>
<keyword evidence="9" id="KW-1185">Reference proteome</keyword>
<feature type="transmembrane region" description="Helical" evidence="6">
    <location>
        <begin position="199"/>
        <end position="218"/>
    </location>
</feature>
<feature type="transmembrane region" description="Helical" evidence="6">
    <location>
        <begin position="107"/>
        <end position="126"/>
    </location>
</feature>
<dbReference type="PANTHER" id="PTHR23501:SF109">
    <property type="entry name" value="MAJOR FACILITATOR SUPERFAMILY (MFS) PROFILE DOMAIN-CONTAINING PROTEIN-RELATED"/>
    <property type="match status" value="1"/>
</dbReference>
<dbReference type="InterPro" id="IPR010573">
    <property type="entry name" value="MFS_Str1/Tri12-like"/>
</dbReference>
<dbReference type="SUPFAM" id="SSF103473">
    <property type="entry name" value="MFS general substrate transporter"/>
    <property type="match status" value="1"/>
</dbReference>
<dbReference type="Pfam" id="PF06609">
    <property type="entry name" value="TRI12"/>
    <property type="match status" value="1"/>
</dbReference>
<feature type="transmembrane region" description="Helical" evidence="6">
    <location>
        <begin position="270"/>
        <end position="289"/>
    </location>
</feature>
<keyword evidence="3 6" id="KW-0812">Transmembrane</keyword>
<dbReference type="InterPro" id="IPR053791">
    <property type="entry name" value="MFS_Tri12-like"/>
</dbReference>
<evidence type="ECO:0000259" key="7">
    <source>
        <dbReference type="PROSITE" id="PS50850"/>
    </source>
</evidence>
<feature type="transmembrane region" description="Helical" evidence="6">
    <location>
        <begin position="77"/>
        <end position="95"/>
    </location>
</feature>
<evidence type="ECO:0000256" key="5">
    <source>
        <dbReference type="ARBA" id="ARBA00023136"/>
    </source>
</evidence>